<evidence type="ECO:0000256" key="10">
    <source>
        <dbReference type="RuleBase" id="RU004481"/>
    </source>
</evidence>
<accession>A0A562PM58</accession>
<evidence type="ECO:0000313" key="12">
    <source>
        <dbReference type="EMBL" id="RDI51403.1"/>
    </source>
</evidence>
<evidence type="ECO:0000256" key="1">
    <source>
        <dbReference type="ARBA" id="ARBA00008279"/>
    </source>
</evidence>
<dbReference type="InterPro" id="IPR005225">
    <property type="entry name" value="Small_GTP-bd"/>
</dbReference>
<evidence type="ECO:0000313" key="15">
    <source>
        <dbReference type="Proteomes" id="UP000321392"/>
    </source>
</evidence>
<evidence type="ECO:0000256" key="3">
    <source>
        <dbReference type="ARBA" id="ARBA00022517"/>
    </source>
</evidence>
<dbReference type="InterPro" id="IPR015946">
    <property type="entry name" value="KH_dom-like_a/b"/>
</dbReference>
<reference evidence="12 14" key="2">
    <citation type="submission" date="2018-07" db="EMBL/GenBank/DDBJ databases">
        <title>Genomic Encyclopedia of Type Strains, Phase IV (KMG-IV): sequencing the most valuable type-strain genomes for metagenomic binning, comparative biology and taxonomic classification.</title>
        <authorList>
            <person name="Goeker M."/>
        </authorList>
    </citation>
    <scope>NUCLEOTIDE SEQUENCE [LARGE SCALE GENOMIC DNA]</scope>
    <source>
        <strain evidence="12 14">DSM 19728</strain>
    </source>
</reference>
<organism evidence="13 15">
    <name type="scientific">Flavobacterium glaciei</name>
    <dbReference type="NCBI Taxonomy" id="386300"/>
    <lineage>
        <taxon>Bacteria</taxon>
        <taxon>Pseudomonadati</taxon>
        <taxon>Bacteroidota</taxon>
        <taxon>Flavobacteriia</taxon>
        <taxon>Flavobacteriales</taxon>
        <taxon>Flavobacteriaceae</taxon>
        <taxon>Flavobacterium</taxon>
    </lineage>
</organism>
<dbReference type="PANTHER" id="PTHR43834">
    <property type="entry name" value="GTPASE DER"/>
    <property type="match status" value="1"/>
</dbReference>
<dbReference type="GO" id="GO:0043022">
    <property type="term" value="F:ribosome binding"/>
    <property type="evidence" value="ECO:0007669"/>
    <property type="project" value="TreeGrafter"/>
</dbReference>
<evidence type="ECO:0000313" key="13">
    <source>
        <dbReference type="EMBL" id="TWI45126.1"/>
    </source>
</evidence>
<sequence>MPAWRYFRIFEERINTKDSGKVVSFVLKMRWLGFANVANIRKKLIITLLNTTFATRNGKIRFRKNEFSNYIMNNIVAIVGRPNVGKSTLFNRLIQRREAIVDSVSGVTRDRNYGKSEWNGKEFSVIDTGGYIKGSDDVFEGEIRKQVELAIDEADVIIFVVDVEEGITPMDDVVARLLRKVTKPVLLAVNKVDNAMREKDALEFYNLGLGEYYTFASISGSGTGDLLDALIDAFPVKPEPVQEEVVLPRFAVVGRPNAGKSSFINALIGKERFMVTDIAGTTRDAIDTKFDRFGFEFNLVDTAGIRRKAKVKEDLEFYSVMRSVRAIEHADICILIIDATRGFEGQDQSIFWLAEKNRKGVVILVNKWDLVEKETMSTRDYEAKIREELMPFTDVPILFVSALTKQRLLKALEATVKVYENRQQRIATSKFNEFMLKVIEAYPPPATKGKYVKIKYCMQLPTQTPQFVFFANMPQYVKEPYKRYLENKIRENWDFSGVPIDIYIREK</sequence>
<dbReference type="EMBL" id="VLKX01000013">
    <property type="protein sequence ID" value="TWI45126.1"/>
    <property type="molecule type" value="Genomic_DNA"/>
</dbReference>
<comment type="function">
    <text evidence="8 10">GTPase that plays an essential role in the late steps of ribosome biogenesis.</text>
</comment>
<evidence type="ECO:0000313" key="14">
    <source>
        <dbReference type="Proteomes" id="UP000254518"/>
    </source>
</evidence>
<feature type="binding site" evidence="8">
    <location>
        <begin position="80"/>
        <end position="87"/>
    </location>
    <ligand>
        <name>GTP</name>
        <dbReference type="ChEBI" id="CHEBI:37565"/>
        <label>1</label>
    </ligand>
</feature>
<protein>
    <recommendedName>
        <fullName evidence="2 8">GTPase Der</fullName>
    </recommendedName>
    <alternativeName>
        <fullName evidence="7 8">GTP-binding protein EngA</fullName>
    </alternativeName>
</protein>
<gene>
    <name evidence="8" type="primary">der</name>
    <name evidence="12" type="ORF">DFR66_11316</name>
    <name evidence="13" type="ORF">IQ02_02318</name>
</gene>
<dbReference type="InterPro" id="IPR016484">
    <property type="entry name" value="GTPase_Der"/>
</dbReference>
<dbReference type="PRINTS" id="PR00326">
    <property type="entry name" value="GTP1OBG"/>
</dbReference>
<feature type="binding site" evidence="8">
    <location>
        <begin position="127"/>
        <end position="131"/>
    </location>
    <ligand>
        <name>GTP</name>
        <dbReference type="ChEBI" id="CHEBI:37565"/>
        <label>1</label>
    </ligand>
</feature>
<feature type="binding site" evidence="8">
    <location>
        <begin position="190"/>
        <end position="193"/>
    </location>
    <ligand>
        <name>GTP</name>
        <dbReference type="ChEBI" id="CHEBI:37565"/>
        <label>1</label>
    </ligand>
</feature>
<feature type="domain" description="EngA-type G" evidence="11">
    <location>
        <begin position="74"/>
        <end position="238"/>
    </location>
</feature>
<keyword evidence="5 8" id="KW-0547">Nucleotide-binding</keyword>
<dbReference type="Gene3D" id="3.40.50.300">
    <property type="entry name" value="P-loop containing nucleotide triphosphate hydrolases"/>
    <property type="match status" value="2"/>
</dbReference>
<dbReference type="InterPro" id="IPR031166">
    <property type="entry name" value="G_ENGA"/>
</dbReference>
<evidence type="ECO:0000256" key="8">
    <source>
        <dbReference type="HAMAP-Rule" id="MF_00195"/>
    </source>
</evidence>
<feature type="binding site" evidence="8">
    <location>
        <begin position="366"/>
        <end position="369"/>
    </location>
    <ligand>
        <name>GTP</name>
        <dbReference type="ChEBI" id="CHEBI:37565"/>
        <label>2</label>
    </ligand>
</feature>
<evidence type="ECO:0000259" key="11">
    <source>
        <dbReference type="PROSITE" id="PS51712"/>
    </source>
</evidence>
<evidence type="ECO:0000256" key="5">
    <source>
        <dbReference type="ARBA" id="ARBA00022741"/>
    </source>
</evidence>
<keyword evidence="14" id="KW-1185">Reference proteome</keyword>
<dbReference type="FunFam" id="3.40.50.300:FF:000040">
    <property type="entry name" value="GTPase Der"/>
    <property type="match status" value="1"/>
</dbReference>
<dbReference type="EMBL" id="QQBA01000013">
    <property type="protein sequence ID" value="RDI51403.1"/>
    <property type="molecule type" value="Genomic_DNA"/>
</dbReference>
<dbReference type="Pfam" id="PF01926">
    <property type="entry name" value="MMR_HSR1"/>
    <property type="match status" value="2"/>
</dbReference>
<dbReference type="FunFam" id="3.40.50.300:FF:000953">
    <property type="entry name" value="GTPase Der"/>
    <property type="match status" value="1"/>
</dbReference>
<evidence type="ECO:0000256" key="2">
    <source>
        <dbReference type="ARBA" id="ARBA00020953"/>
    </source>
</evidence>
<dbReference type="SUPFAM" id="SSF82653">
    <property type="entry name" value="Probable GTPase Der, C-terminal domain"/>
    <property type="match status" value="1"/>
</dbReference>
<evidence type="ECO:0000256" key="4">
    <source>
        <dbReference type="ARBA" id="ARBA00022737"/>
    </source>
</evidence>
<dbReference type="CDD" id="cd01894">
    <property type="entry name" value="EngA1"/>
    <property type="match status" value="1"/>
</dbReference>
<dbReference type="CDD" id="cd01895">
    <property type="entry name" value="EngA2"/>
    <property type="match status" value="1"/>
</dbReference>
<comment type="similarity">
    <text evidence="1 8 9 10">Belongs to the TRAFAC class TrmE-Era-EngA-EngB-Septin-like GTPase superfamily. EngA (Der) GTPase family.</text>
</comment>
<feature type="domain" description="EngA-type G" evidence="11">
    <location>
        <begin position="248"/>
        <end position="423"/>
    </location>
</feature>
<keyword evidence="4 10" id="KW-0677">Repeat</keyword>
<name>A0A562PM58_9FLAO</name>
<comment type="caution">
    <text evidence="13">The sequence shown here is derived from an EMBL/GenBank/DDBJ whole genome shotgun (WGS) entry which is preliminary data.</text>
</comment>
<dbReference type="FunFam" id="3.30.300.20:FF:000004">
    <property type="entry name" value="GTPase Der"/>
    <property type="match status" value="1"/>
</dbReference>
<dbReference type="NCBIfam" id="TIGR03594">
    <property type="entry name" value="GTPase_EngA"/>
    <property type="match status" value="1"/>
</dbReference>
<dbReference type="NCBIfam" id="TIGR00231">
    <property type="entry name" value="small_GTP"/>
    <property type="match status" value="2"/>
</dbReference>
<feature type="binding site" evidence="8">
    <location>
        <begin position="254"/>
        <end position="261"/>
    </location>
    <ligand>
        <name>GTP</name>
        <dbReference type="ChEBI" id="CHEBI:37565"/>
        <label>2</label>
    </ligand>
</feature>
<dbReference type="InterPro" id="IPR032859">
    <property type="entry name" value="KH_dom-like"/>
</dbReference>
<comment type="subunit">
    <text evidence="8">Associates with the 50S ribosomal subunit.</text>
</comment>
<dbReference type="AlphaFoldDB" id="A0A562PM58"/>
<feature type="binding site" evidence="8">
    <location>
        <begin position="301"/>
        <end position="305"/>
    </location>
    <ligand>
        <name>GTP</name>
        <dbReference type="ChEBI" id="CHEBI:37565"/>
        <label>2</label>
    </ligand>
</feature>
<dbReference type="SUPFAM" id="SSF52540">
    <property type="entry name" value="P-loop containing nucleoside triphosphate hydrolases"/>
    <property type="match status" value="2"/>
</dbReference>
<evidence type="ECO:0000256" key="6">
    <source>
        <dbReference type="ARBA" id="ARBA00023134"/>
    </source>
</evidence>
<dbReference type="Proteomes" id="UP000254518">
    <property type="component" value="Unassembled WGS sequence"/>
</dbReference>
<dbReference type="Pfam" id="PF14714">
    <property type="entry name" value="KH_dom-like"/>
    <property type="match status" value="1"/>
</dbReference>
<dbReference type="HAMAP" id="MF_00195">
    <property type="entry name" value="GTPase_Der"/>
    <property type="match status" value="1"/>
</dbReference>
<dbReference type="PIRSF" id="PIRSF006485">
    <property type="entry name" value="GTP-binding_EngA"/>
    <property type="match status" value="1"/>
</dbReference>
<dbReference type="PANTHER" id="PTHR43834:SF6">
    <property type="entry name" value="GTPASE DER"/>
    <property type="match status" value="1"/>
</dbReference>
<evidence type="ECO:0000256" key="7">
    <source>
        <dbReference type="ARBA" id="ARBA00032345"/>
    </source>
</evidence>
<reference evidence="13 15" key="1">
    <citation type="journal article" date="2015" name="Stand. Genomic Sci.">
        <title>Genomic Encyclopedia of Bacterial and Archaeal Type Strains, Phase III: the genomes of soil and plant-associated and newly described type strains.</title>
        <authorList>
            <person name="Whitman W.B."/>
            <person name="Woyke T."/>
            <person name="Klenk H.P."/>
            <person name="Zhou Y."/>
            <person name="Lilburn T.G."/>
            <person name="Beck B.J."/>
            <person name="De Vos P."/>
            <person name="Vandamme P."/>
            <person name="Eisen J.A."/>
            <person name="Garrity G."/>
            <person name="Hugenholtz P."/>
            <person name="Kyrpides N.C."/>
        </authorList>
    </citation>
    <scope>NUCLEOTIDE SEQUENCE [LARGE SCALE GENOMIC DNA]</scope>
    <source>
        <strain evidence="13 15">CGMCC 1.5380</strain>
    </source>
</reference>
<dbReference type="Proteomes" id="UP000321392">
    <property type="component" value="Unassembled WGS sequence"/>
</dbReference>
<dbReference type="GO" id="GO:0042254">
    <property type="term" value="P:ribosome biogenesis"/>
    <property type="evidence" value="ECO:0007669"/>
    <property type="project" value="UniProtKB-KW"/>
</dbReference>
<evidence type="ECO:0000256" key="9">
    <source>
        <dbReference type="PROSITE-ProRule" id="PRU01049"/>
    </source>
</evidence>
<keyword evidence="6 8" id="KW-0342">GTP-binding</keyword>
<dbReference type="PROSITE" id="PS51712">
    <property type="entry name" value="G_ENGA"/>
    <property type="match status" value="2"/>
</dbReference>
<dbReference type="InterPro" id="IPR006073">
    <property type="entry name" value="GTP-bd"/>
</dbReference>
<proteinExistence type="inferred from homology"/>
<dbReference type="GO" id="GO:0005525">
    <property type="term" value="F:GTP binding"/>
    <property type="evidence" value="ECO:0007669"/>
    <property type="project" value="UniProtKB-UniRule"/>
</dbReference>
<dbReference type="InterPro" id="IPR027417">
    <property type="entry name" value="P-loop_NTPase"/>
</dbReference>
<keyword evidence="3 8" id="KW-0690">Ribosome biogenesis</keyword>
<reference evidence="13" key="3">
    <citation type="submission" date="2019-07" db="EMBL/GenBank/DDBJ databases">
        <authorList>
            <person name="Whitman W."/>
            <person name="Huntemann M."/>
            <person name="Clum A."/>
            <person name="Pillay M."/>
            <person name="Palaniappan K."/>
            <person name="Varghese N."/>
            <person name="Mikhailova N."/>
            <person name="Stamatis D."/>
            <person name="Reddy T."/>
            <person name="Daum C."/>
            <person name="Shapiro N."/>
            <person name="Ivanova N."/>
            <person name="Kyrpides N."/>
            <person name="Woyke T."/>
        </authorList>
    </citation>
    <scope>NUCLEOTIDE SEQUENCE</scope>
    <source>
        <strain evidence="13">CGMCC 1.5380</strain>
    </source>
</reference>
<dbReference type="Gene3D" id="3.30.300.20">
    <property type="match status" value="1"/>
</dbReference>